<reference evidence="1 2" key="1">
    <citation type="submission" date="2018-11" db="EMBL/GenBank/DDBJ databases">
        <authorList>
            <person name="Na S.W."/>
            <person name="Baik M."/>
        </authorList>
    </citation>
    <scope>NUCLEOTIDE SEQUENCE [LARGE SCALE GENOMIC DNA]</scope>
    <source>
        <strain evidence="1 2">E39</strain>
    </source>
</reference>
<sequence>MKTRIFTNEEKLLNHLVLHSNDMPSALGLLNGQMGIVIVLAHYARVRKQHQIERVSELLLENILKRLTKTVSIDFADGLCGIGWGLEYLIQNDYMKGNSAELLQEVDAKIMEHDVLRIQDTSLDTGLEGTLHYVLAHLQGANRAGQRVFDKDYLENLVTRVRQLCINNQKNQDFQNLFAKLIEGINGSENFYGFQLLRFIKPKYNPKFLTLKEGTAGQLELLINRTVEQSL</sequence>
<proteinExistence type="predicted"/>
<keyword evidence="2" id="KW-1185">Reference proteome</keyword>
<dbReference type="Gene3D" id="1.50.10.20">
    <property type="match status" value="1"/>
</dbReference>
<dbReference type="AlphaFoldDB" id="A0A5P8E8E6"/>
<dbReference type="Pfam" id="PF05147">
    <property type="entry name" value="LANC_like"/>
    <property type="match status" value="1"/>
</dbReference>
<dbReference type="RefSeq" id="WP_111897530.1">
    <property type="nucleotide sequence ID" value="NZ_CP033459.1"/>
</dbReference>
<dbReference type="Proteomes" id="UP000249375">
    <property type="component" value="Chromosome"/>
</dbReference>
<dbReference type="KEGG" id="alq:C7Y71_009920"/>
<dbReference type="OrthoDB" id="1092992at2"/>
<protein>
    <recommendedName>
        <fullName evidence="3">Lanthionine synthetase C-like protein</fullName>
    </recommendedName>
</protein>
<dbReference type="GO" id="GO:0031179">
    <property type="term" value="P:peptide modification"/>
    <property type="evidence" value="ECO:0007669"/>
    <property type="project" value="InterPro"/>
</dbReference>
<dbReference type="InterPro" id="IPR007822">
    <property type="entry name" value="LANC-like"/>
</dbReference>
<dbReference type="EMBL" id="CP033459">
    <property type="protein sequence ID" value="QFQ13299.1"/>
    <property type="molecule type" value="Genomic_DNA"/>
</dbReference>
<organism evidence="1 2">
    <name type="scientific">Pseudoprevotella muciniphila</name>
    <dbReference type="NCBI Taxonomy" id="2133944"/>
    <lineage>
        <taxon>Bacteria</taxon>
        <taxon>Pseudomonadati</taxon>
        <taxon>Bacteroidota</taxon>
        <taxon>Bacteroidia</taxon>
        <taxon>Bacteroidales</taxon>
        <taxon>Prevotellaceae</taxon>
        <taxon>Pseudoprevotella</taxon>
    </lineage>
</organism>
<evidence type="ECO:0000313" key="1">
    <source>
        <dbReference type="EMBL" id="QFQ13299.1"/>
    </source>
</evidence>
<dbReference type="SUPFAM" id="SSF158745">
    <property type="entry name" value="LanC-like"/>
    <property type="match status" value="1"/>
</dbReference>
<name>A0A5P8E8E6_9BACT</name>
<gene>
    <name evidence="1" type="ORF">C7Y71_009920</name>
</gene>
<accession>A0A5P8E8E6</accession>
<evidence type="ECO:0008006" key="3">
    <source>
        <dbReference type="Google" id="ProtNLM"/>
    </source>
</evidence>
<evidence type="ECO:0000313" key="2">
    <source>
        <dbReference type="Proteomes" id="UP000249375"/>
    </source>
</evidence>